<evidence type="ECO:0000313" key="1">
    <source>
        <dbReference type="EMBL" id="SVB03818.1"/>
    </source>
</evidence>
<name>A0A382AQS1_9ZZZZ</name>
<feature type="non-terminal residue" evidence="1">
    <location>
        <position position="74"/>
    </location>
</feature>
<reference evidence="1" key="1">
    <citation type="submission" date="2018-05" db="EMBL/GenBank/DDBJ databases">
        <authorList>
            <person name="Lanie J.A."/>
            <person name="Ng W.-L."/>
            <person name="Kazmierczak K.M."/>
            <person name="Andrzejewski T.M."/>
            <person name="Davidsen T.M."/>
            <person name="Wayne K.J."/>
            <person name="Tettelin H."/>
            <person name="Glass J.I."/>
            <person name="Rusch D."/>
            <person name="Podicherti R."/>
            <person name="Tsui H.-C.T."/>
            <person name="Winkler M.E."/>
        </authorList>
    </citation>
    <scope>NUCLEOTIDE SEQUENCE</scope>
</reference>
<gene>
    <name evidence="1" type="ORF">METZ01_LOCUS156672</name>
</gene>
<feature type="non-terminal residue" evidence="1">
    <location>
        <position position="1"/>
    </location>
</feature>
<proteinExistence type="predicted"/>
<sequence>VVGDAVEPERADLRLDCPIRFEHDEPEKCARADSGVGREGDPLDLIGRLDAHEASCACCPKKEAPVGTSENAIS</sequence>
<dbReference type="EMBL" id="UINC01026414">
    <property type="protein sequence ID" value="SVB03818.1"/>
    <property type="molecule type" value="Genomic_DNA"/>
</dbReference>
<dbReference type="AlphaFoldDB" id="A0A382AQS1"/>
<organism evidence="1">
    <name type="scientific">marine metagenome</name>
    <dbReference type="NCBI Taxonomy" id="408172"/>
    <lineage>
        <taxon>unclassified sequences</taxon>
        <taxon>metagenomes</taxon>
        <taxon>ecological metagenomes</taxon>
    </lineage>
</organism>
<protein>
    <submittedName>
        <fullName evidence="1">Uncharacterized protein</fullName>
    </submittedName>
</protein>
<accession>A0A382AQS1</accession>